<sequence>MARLILHRLKEPNVNNIVCRFSTKGGFNAFMGKTQVGWQQQALVEDIKISSGHVQIRRV</sequence>
<evidence type="ECO:0000313" key="2">
    <source>
        <dbReference type="Proteomes" id="UP000188268"/>
    </source>
</evidence>
<organism evidence="1 2">
    <name type="scientific">Corchorus capsularis</name>
    <name type="common">Jute</name>
    <dbReference type="NCBI Taxonomy" id="210143"/>
    <lineage>
        <taxon>Eukaryota</taxon>
        <taxon>Viridiplantae</taxon>
        <taxon>Streptophyta</taxon>
        <taxon>Embryophyta</taxon>
        <taxon>Tracheophyta</taxon>
        <taxon>Spermatophyta</taxon>
        <taxon>Magnoliopsida</taxon>
        <taxon>eudicotyledons</taxon>
        <taxon>Gunneridae</taxon>
        <taxon>Pentapetalae</taxon>
        <taxon>rosids</taxon>
        <taxon>malvids</taxon>
        <taxon>Malvales</taxon>
        <taxon>Malvaceae</taxon>
        <taxon>Grewioideae</taxon>
        <taxon>Apeibeae</taxon>
        <taxon>Corchorus</taxon>
    </lineage>
</organism>
<dbReference type="EMBL" id="AWWV01011776">
    <property type="protein sequence ID" value="OMO70692.1"/>
    <property type="molecule type" value="Genomic_DNA"/>
</dbReference>
<name>A0A1R3HK46_COCAP</name>
<accession>A0A1R3HK46</accession>
<dbReference type="Gramene" id="OMO70692">
    <property type="protein sequence ID" value="OMO70692"/>
    <property type="gene ID" value="CCACVL1_18694"/>
</dbReference>
<evidence type="ECO:0000313" key="1">
    <source>
        <dbReference type="EMBL" id="OMO70692.1"/>
    </source>
</evidence>
<reference evidence="1 2" key="1">
    <citation type="submission" date="2013-09" db="EMBL/GenBank/DDBJ databases">
        <title>Corchorus capsularis genome sequencing.</title>
        <authorList>
            <person name="Alam M."/>
            <person name="Haque M.S."/>
            <person name="Islam M.S."/>
            <person name="Emdad E.M."/>
            <person name="Islam M.M."/>
            <person name="Ahmed B."/>
            <person name="Halim A."/>
            <person name="Hossen Q.M.M."/>
            <person name="Hossain M.Z."/>
            <person name="Ahmed R."/>
            <person name="Khan M.M."/>
            <person name="Islam R."/>
            <person name="Rashid M.M."/>
            <person name="Khan S.A."/>
            <person name="Rahman M.S."/>
            <person name="Alam M."/>
        </authorList>
    </citation>
    <scope>NUCLEOTIDE SEQUENCE [LARGE SCALE GENOMIC DNA]</scope>
    <source>
        <strain evidence="2">cv. CVL-1</strain>
        <tissue evidence="1">Whole seedling</tissue>
    </source>
</reference>
<dbReference type="AlphaFoldDB" id="A0A1R3HK46"/>
<gene>
    <name evidence="1" type="ORF">CCACVL1_18694</name>
</gene>
<dbReference type="Proteomes" id="UP000188268">
    <property type="component" value="Unassembled WGS sequence"/>
</dbReference>
<keyword evidence="2" id="KW-1185">Reference proteome</keyword>
<proteinExistence type="predicted"/>
<comment type="caution">
    <text evidence="1">The sequence shown here is derived from an EMBL/GenBank/DDBJ whole genome shotgun (WGS) entry which is preliminary data.</text>
</comment>
<protein>
    <submittedName>
        <fullName evidence="1">Uncharacterized protein</fullName>
    </submittedName>
</protein>